<dbReference type="Gene3D" id="1.10.238.10">
    <property type="entry name" value="EF-hand"/>
    <property type="match status" value="1"/>
</dbReference>
<dbReference type="AlphaFoldDB" id="A0A0E9V4I7"/>
<proteinExistence type="predicted"/>
<organism evidence="1">
    <name type="scientific">Anguilla anguilla</name>
    <name type="common">European freshwater eel</name>
    <name type="synonym">Muraena anguilla</name>
    <dbReference type="NCBI Taxonomy" id="7936"/>
    <lineage>
        <taxon>Eukaryota</taxon>
        <taxon>Metazoa</taxon>
        <taxon>Chordata</taxon>
        <taxon>Craniata</taxon>
        <taxon>Vertebrata</taxon>
        <taxon>Euteleostomi</taxon>
        <taxon>Actinopterygii</taxon>
        <taxon>Neopterygii</taxon>
        <taxon>Teleostei</taxon>
        <taxon>Anguilliformes</taxon>
        <taxon>Anguillidae</taxon>
        <taxon>Anguilla</taxon>
    </lineage>
</organism>
<protein>
    <submittedName>
        <fullName evidence="1">Uncharacterized protein</fullName>
    </submittedName>
</protein>
<accession>A0A0E9V4I7</accession>
<dbReference type="EMBL" id="GBXM01035543">
    <property type="protein sequence ID" value="JAH73034.1"/>
    <property type="molecule type" value="Transcribed_RNA"/>
</dbReference>
<name>A0A0E9V4I7_ANGAN</name>
<reference evidence="1" key="1">
    <citation type="submission" date="2014-11" db="EMBL/GenBank/DDBJ databases">
        <authorList>
            <person name="Amaro Gonzalez C."/>
        </authorList>
    </citation>
    <scope>NUCLEOTIDE SEQUENCE</scope>
</reference>
<reference evidence="1" key="2">
    <citation type="journal article" date="2015" name="Fish Shellfish Immunol.">
        <title>Early steps in the European eel (Anguilla anguilla)-Vibrio vulnificus interaction in the gills: Role of the RtxA13 toxin.</title>
        <authorList>
            <person name="Callol A."/>
            <person name="Pajuelo D."/>
            <person name="Ebbesson L."/>
            <person name="Teles M."/>
            <person name="MacKenzie S."/>
            <person name="Amaro C."/>
        </authorList>
    </citation>
    <scope>NUCLEOTIDE SEQUENCE</scope>
</reference>
<evidence type="ECO:0000313" key="1">
    <source>
        <dbReference type="EMBL" id="JAH73034.1"/>
    </source>
</evidence>
<sequence length="38" mass="4143">MSSHELRGALTEAGFQLNSAVLEVIVARYADAEFAIDF</sequence>